<dbReference type="STRING" id="1590841.A0A2R6RY79"/>
<keyword evidence="12" id="KW-1185">Reference proteome</keyword>
<evidence type="ECO:0000259" key="8">
    <source>
        <dbReference type="PROSITE" id="PS50089"/>
    </source>
</evidence>
<dbReference type="FunFam" id="2.60.120.650:FF:000033">
    <property type="entry name" value="Transcription factor jumonji (JmjC) domain-containing protein"/>
    <property type="match status" value="1"/>
</dbReference>
<evidence type="ECO:0000256" key="5">
    <source>
        <dbReference type="PROSITE-ProRule" id="PRU00175"/>
    </source>
</evidence>
<accession>A0A2R6RY79</accession>
<dbReference type="InterPro" id="IPR001841">
    <property type="entry name" value="Znf_RING"/>
</dbReference>
<feature type="compositionally biased region" description="Basic residues" evidence="7">
    <location>
        <begin position="206"/>
        <end position="215"/>
    </location>
</feature>
<keyword evidence="5" id="KW-0862">Zinc</keyword>
<dbReference type="OMA" id="VAQCPNH"/>
<dbReference type="Gramene" id="PSS34949">
    <property type="protein sequence ID" value="PSS34949"/>
    <property type="gene ID" value="CEY00_Acc02158"/>
</dbReference>
<feature type="region of interest" description="Disordered" evidence="7">
    <location>
        <begin position="1116"/>
        <end position="1160"/>
    </location>
</feature>
<dbReference type="GO" id="GO:0006357">
    <property type="term" value="P:regulation of transcription by RNA polymerase II"/>
    <property type="evidence" value="ECO:0007669"/>
    <property type="project" value="TreeGrafter"/>
</dbReference>
<dbReference type="GO" id="GO:0003712">
    <property type="term" value="F:transcription coregulator activity"/>
    <property type="evidence" value="ECO:0007669"/>
    <property type="project" value="TreeGrafter"/>
</dbReference>
<organism evidence="11 12">
    <name type="scientific">Actinidia chinensis var. chinensis</name>
    <name type="common">Chinese soft-hair kiwi</name>
    <dbReference type="NCBI Taxonomy" id="1590841"/>
    <lineage>
        <taxon>Eukaryota</taxon>
        <taxon>Viridiplantae</taxon>
        <taxon>Streptophyta</taxon>
        <taxon>Embryophyta</taxon>
        <taxon>Tracheophyta</taxon>
        <taxon>Spermatophyta</taxon>
        <taxon>Magnoliopsida</taxon>
        <taxon>eudicotyledons</taxon>
        <taxon>Gunneridae</taxon>
        <taxon>Pentapetalae</taxon>
        <taxon>asterids</taxon>
        <taxon>Ericales</taxon>
        <taxon>Actinidiaceae</taxon>
        <taxon>Actinidia</taxon>
    </lineage>
</organism>
<dbReference type="GO" id="GO:0031490">
    <property type="term" value="F:chromatin DNA binding"/>
    <property type="evidence" value="ECO:0007669"/>
    <property type="project" value="TreeGrafter"/>
</dbReference>
<dbReference type="GO" id="GO:0008168">
    <property type="term" value="F:methyltransferase activity"/>
    <property type="evidence" value="ECO:0007669"/>
    <property type="project" value="UniProtKB-KW"/>
</dbReference>
<dbReference type="InterPro" id="IPR003347">
    <property type="entry name" value="JmjC_dom"/>
</dbReference>
<keyword evidence="4" id="KW-0539">Nucleus</keyword>
<keyword evidence="3" id="KW-0479">Metal-binding</keyword>
<feature type="domain" description="RING-type" evidence="8">
    <location>
        <begin position="270"/>
        <end position="319"/>
    </location>
</feature>
<dbReference type="GO" id="GO:0032454">
    <property type="term" value="F:histone H3K9 demethylase activity"/>
    <property type="evidence" value="ECO:0007669"/>
    <property type="project" value="InterPro"/>
</dbReference>
<dbReference type="GO" id="GO:0000785">
    <property type="term" value="C:chromatin"/>
    <property type="evidence" value="ECO:0007669"/>
    <property type="project" value="TreeGrafter"/>
</dbReference>
<keyword evidence="11" id="KW-0808">Transferase</keyword>
<feature type="compositionally biased region" description="Basic and acidic residues" evidence="7">
    <location>
        <begin position="183"/>
        <end position="201"/>
    </location>
</feature>
<dbReference type="Pfam" id="PF08879">
    <property type="entry name" value="WRC"/>
    <property type="match status" value="1"/>
</dbReference>
<feature type="domain" description="JmjC" evidence="9">
    <location>
        <begin position="688"/>
        <end position="1082"/>
    </location>
</feature>
<feature type="compositionally biased region" description="Basic residues" evidence="7">
    <location>
        <begin position="171"/>
        <end position="182"/>
    </location>
</feature>
<dbReference type="InterPro" id="IPR045109">
    <property type="entry name" value="LSDs-like"/>
</dbReference>
<feature type="compositionally biased region" description="Acidic residues" evidence="7">
    <location>
        <begin position="101"/>
        <end position="121"/>
    </location>
</feature>
<evidence type="ECO:0000256" key="4">
    <source>
        <dbReference type="ARBA" id="ARBA00023242"/>
    </source>
</evidence>
<comment type="subcellular location">
    <subcellularLocation>
        <location evidence="1">Nucleus</location>
    </subcellularLocation>
</comment>
<dbReference type="FunCoup" id="A0A2R6RY79">
    <property type="interactions" value="629"/>
</dbReference>
<evidence type="ECO:0000256" key="6">
    <source>
        <dbReference type="PROSITE-ProRule" id="PRU01002"/>
    </source>
</evidence>
<protein>
    <submittedName>
        <fullName evidence="11">Lysine-specific demethylase</fullName>
    </submittedName>
</protein>
<dbReference type="Pfam" id="PF02373">
    <property type="entry name" value="JmjC"/>
    <property type="match status" value="1"/>
</dbReference>
<feature type="region of interest" description="Disordered" evidence="7">
    <location>
        <begin position="456"/>
        <end position="475"/>
    </location>
</feature>
<sequence>MKVPPDNLRCERNDGKQWRCSGWRMQDTKMCEKHYLQAQERSSGRKKSIGSRVSEGGRGSSSKISNSATNKKRKSRTREDPEEDEVIPTKNRRGKVISAKEEDDEEEIHGGDEKDDEEENEKEANSVKRSKKYSNVKKLGTEDKKFGVSTKSKQKEDINGEDDSESANLSKRTKKPLRPKQQQKKDKVSSVKGVEKNDRIESASVGRKKKKKKKKDKDLKPKNEEEVEDKDDSDHPKDKVYTRRSASKQNSLRVDSRRRHFSTDGGEDDCQMCHQCQRSDRRVVRCRKGCRKRFCGPCIERWYPLLSEDAIAEFCPYCRGNCNCKACLRRQDLCKINKYTGEPESEEDKIRHLKYLVYLLHPYLKQFDHDQIIEKEMEAKIKGLSPSDIEVQKAVCDDYERAYCDYCRTSIVDFHRSCPKCSFDLCLTCCREVREGCQQVGNDIGGKSLILPSDRNNTSNSCIESNSEDDKMPKPVWSAKETGDIPCPPVEMGGCGHDQLELKRMFPENWTSELKKKVEKSVESHIFANVPGISKALCCCFKLNGEVDVGNGNLRKAASRKESDDNYLYCPSSSDIQQGNLEHFQRHWVMGEPVIVRNVLESTSGLSWEPMVMWRAFREITYTGSSDLTVTAVDCLDWCEVDINIHQFFKGYSEGRSYRDYWPEMLKLKDWPPSNFFEERLPRHGTEFISALPYLEYTHPRSGILNVAAKLRPNTLKPDLGPKTYIAYGFAEELGRGDSVTKLHCDMSDAVNLLTHTAEVNLTSQHLSKISKLKKKHAANDLKELFGNVDRDEQANVKHVPESNGKSISEPAETKSLDDDGAVVIKAEEVRKDNAYSSGTKTGDIEVQEVIVNSLHEAFSLPSENKTCGDKREETTKGIQVTKGGRGKKRKKGKLHEGFDKSKNLLTEVACAPNFLDEGATICEEDSRRLGQSDPVHFDMHCSSKDGILQVESVSDCNLSGLETLKGGALWDIFRRQDVPKLQAYLRKHHKEFRHIHGHPVEQVLHPIHDQTLYLTLHHKRKLKEEFGIEPWTFVQELGDAVFIPAGCPHQVRNLKSCIKVALDFVSPENIQECIRLTEEFRVLPENHRAKEDKLEVKKMSLHALSNAVDELEKLTWGEPEKVQELPAETTSLCPDPCEPSEDGPPSSPDSTDQLLVPSK</sequence>
<evidence type="ECO:0000313" key="12">
    <source>
        <dbReference type="Proteomes" id="UP000241394"/>
    </source>
</evidence>
<evidence type="ECO:0000259" key="10">
    <source>
        <dbReference type="PROSITE" id="PS51667"/>
    </source>
</evidence>
<dbReference type="GO" id="GO:0032259">
    <property type="term" value="P:methylation"/>
    <property type="evidence" value="ECO:0007669"/>
    <property type="project" value="UniProtKB-KW"/>
</dbReference>
<evidence type="ECO:0000256" key="3">
    <source>
        <dbReference type="ARBA" id="ARBA00022723"/>
    </source>
</evidence>
<dbReference type="PANTHER" id="PTHR12549:SF36">
    <property type="entry name" value="LYSINE-SPECIFIC DEMETHYLASE JMJ25-LIKE"/>
    <property type="match status" value="1"/>
</dbReference>
<reference evidence="11 12" key="1">
    <citation type="submission" date="2017-07" db="EMBL/GenBank/DDBJ databases">
        <title>An improved, manually edited Actinidia chinensis var. chinensis (kiwifruit) genome highlights the challenges associated with draft genomes and gene prediction in plants.</title>
        <authorList>
            <person name="Pilkington S."/>
            <person name="Crowhurst R."/>
            <person name="Hilario E."/>
            <person name="Nardozza S."/>
            <person name="Fraser L."/>
            <person name="Peng Y."/>
            <person name="Gunaseelan K."/>
            <person name="Simpson R."/>
            <person name="Tahir J."/>
            <person name="Deroles S."/>
            <person name="Templeton K."/>
            <person name="Luo Z."/>
            <person name="Davy M."/>
            <person name="Cheng C."/>
            <person name="Mcneilage M."/>
            <person name="Scaglione D."/>
            <person name="Liu Y."/>
            <person name="Zhang Q."/>
            <person name="Datson P."/>
            <person name="De Silva N."/>
            <person name="Gardiner S."/>
            <person name="Bassett H."/>
            <person name="Chagne D."/>
            <person name="Mccallum J."/>
            <person name="Dzierzon H."/>
            <person name="Deng C."/>
            <person name="Wang Y.-Y."/>
            <person name="Barron N."/>
            <person name="Manako K."/>
            <person name="Bowen J."/>
            <person name="Foster T."/>
            <person name="Erridge Z."/>
            <person name="Tiffin H."/>
            <person name="Waite C."/>
            <person name="Davies K."/>
            <person name="Grierson E."/>
            <person name="Laing W."/>
            <person name="Kirk R."/>
            <person name="Chen X."/>
            <person name="Wood M."/>
            <person name="Montefiori M."/>
            <person name="Brummell D."/>
            <person name="Schwinn K."/>
            <person name="Catanach A."/>
            <person name="Fullerton C."/>
            <person name="Li D."/>
            <person name="Meiyalaghan S."/>
            <person name="Nieuwenhuizen N."/>
            <person name="Read N."/>
            <person name="Prakash R."/>
            <person name="Hunter D."/>
            <person name="Zhang H."/>
            <person name="Mckenzie M."/>
            <person name="Knabel M."/>
            <person name="Harris A."/>
            <person name="Allan A."/>
            <person name="Chen A."/>
            <person name="Janssen B."/>
            <person name="Plunkett B."/>
            <person name="Dwamena C."/>
            <person name="Voogd C."/>
            <person name="Leif D."/>
            <person name="Lafferty D."/>
            <person name="Souleyre E."/>
            <person name="Varkonyi-Gasic E."/>
            <person name="Gambi F."/>
            <person name="Hanley J."/>
            <person name="Yao J.-L."/>
            <person name="Cheung J."/>
            <person name="David K."/>
            <person name="Warren B."/>
            <person name="Marsh K."/>
            <person name="Snowden K."/>
            <person name="Lin-Wang K."/>
            <person name="Brian L."/>
            <person name="Martinez-Sanchez M."/>
            <person name="Wang M."/>
            <person name="Ileperuma N."/>
            <person name="Macnee N."/>
            <person name="Campin R."/>
            <person name="Mcatee P."/>
            <person name="Drummond R."/>
            <person name="Espley R."/>
            <person name="Ireland H."/>
            <person name="Wu R."/>
            <person name="Atkinson R."/>
            <person name="Karunairetnam S."/>
            <person name="Bulley S."/>
            <person name="Chunkath S."/>
            <person name="Hanley Z."/>
            <person name="Storey R."/>
            <person name="Thrimawithana A."/>
            <person name="Thomson S."/>
            <person name="David C."/>
            <person name="Testolin R."/>
        </authorList>
    </citation>
    <scope>NUCLEOTIDE SEQUENCE [LARGE SCALE GENOMIC DNA]</scope>
    <source>
        <strain evidence="12">cv. Red5</strain>
        <tissue evidence="11">Young leaf</tissue>
    </source>
</reference>
<dbReference type="PROSITE" id="PS51184">
    <property type="entry name" value="JMJC"/>
    <property type="match status" value="1"/>
</dbReference>
<comment type="caution">
    <text evidence="6">Lacks conserved residue(s) required for the propagation of feature annotation.</text>
</comment>
<keyword evidence="5" id="KW-0863">Zinc-finger</keyword>
<keyword evidence="11" id="KW-0489">Methyltransferase</keyword>
<dbReference type="SUPFAM" id="SSF51197">
    <property type="entry name" value="Clavaminate synthase-like"/>
    <property type="match status" value="1"/>
</dbReference>
<feature type="domain" description="WRC" evidence="10">
    <location>
        <begin position="4"/>
        <end position="48"/>
    </location>
</feature>
<evidence type="ECO:0000313" key="11">
    <source>
        <dbReference type="EMBL" id="PSS34949.1"/>
    </source>
</evidence>
<evidence type="ECO:0000256" key="7">
    <source>
        <dbReference type="SAM" id="MobiDB-lite"/>
    </source>
</evidence>
<dbReference type="GO" id="GO:0008270">
    <property type="term" value="F:zinc ion binding"/>
    <property type="evidence" value="ECO:0007669"/>
    <property type="project" value="UniProtKB-KW"/>
</dbReference>
<dbReference type="PANTHER" id="PTHR12549">
    <property type="entry name" value="JMJC DOMAIN-CONTAINING HISTONE DEMETHYLATION PROTEIN"/>
    <property type="match status" value="1"/>
</dbReference>
<dbReference type="SMART" id="SM00558">
    <property type="entry name" value="JmjC"/>
    <property type="match status" value="1"/>
</dbReference>
<dbReference type="InParanoid" id="A0A2R6RY79"/>
<comment type="caution">
    <text evidence="11">The sequence shown here is derived from an EMBL/GenBank/DDBJ whole genome shotgun (WGS) entry which is preliminary data.</text>
</comment>
<name>A0A2R6RY79_ACTCC</name>
<dbReference type="AlphaFoldDB" id="A0A2R6RY79"/>
<dbReference type="PROSITE" id="PS50089">
    <property type="entry name" value="ZF_RING_2"/>
    <property type="match status" value="1"/>
</dbReference>
<dbReference type="InterPro" id="IPR014977">
    <property type="entry name" value="WRC_dom"/>
</dbReference>
<gene>
    <name evidence="11" type="ORF">CEY00_Acc02158</name>
</gene>
<dbReference type="GO" id="GO:0000118">
    <property type="term" value="C:histone deacetylase complex"/>
    <property type="evidence" value="ECO:0007669"/>
    <property type="project" value="TreeGrafter"/>
</dbReference>
<feature type="compositionally biased region" description="Basic and acidic residues" evidence="7">
    <location>
        <begin position="232"/>
        <end position="241"/>
    </location>
</feature>
<evidence type="ECO:0000256" key="1">
    <source>
        <dbReference type="ARBA" id="ARBA00004123"/>
    </source>
</evidence>
<dbReference type="Proteomes" id="UP000241394">
    <property type="component" value="Chromosome LG2"/>
</dbReference>
<feature type="region of interest" description="Disordered" evidence="7">
    <location>
        <begin position="36"/>
        <end position="268"/>
    </location>
</feature>
<evidence type="ECO:0000259" key="9">
    <source>
        <dbReference type="PROSITE" id="PS51184"/>
    </source>
</evidence>
<dbReference type="Gene3D" id="2.60.120.650">
    <property type="entry name" value="Cupin"/>
    <property type="match status" value="2"/>
</dbReference>
<dbReference type="OrthoDB" id="1721393at2759"/>
<evidence type="ECO:0000256" key="2">
    <source>
        <dbReference type="ARBA" id="ARBA00006801"/>
    </source>
</evidence>
<dbReference type="EMBL" id="NKQK01000002">
    <property type="protein sequence ID" value="PSS34949.1"/>
    <property type="molecule type" value="Genomic_DNA"/>
</dbReference>
<reference evidence="12" key="2">
    <citation type="journal article" date="2018" name="BMC Genomics">
        <title>A manually annotated Actinidia chinensis var. chinensis (kiwifruit) genome highlights the challenges associated with draft genomes and gene prediction in plants.</title>
        <authorList>
            <person name="Pilkington S.M."/>
            <person name="Crowhurst R."/>
            <person name="Hilario E."/>
            <person name="Nardozza S."/>
            <person name="Fraser L."/>
            <person name="Peng Y."/>
            <person name="Gunaseelan K."/>
            <person name="Simpson R."/>
            <person name="Tahir J."/>
            <person name="Deroles S.C."/>
            <person name="Templeton K."/>
            <person name="Luo Z."/>
            <person name="Davy M."/>
            <person name="Cheng C."/>
            <person name="McNeilage M."/>
            <person name="Scaglione D."/>
            <person name="Liu Y."/>
            <person name="Zhang Q."/>
            <person name="Datson P."/>
            <person name="De Silva N."/>
            <person name="Gardiner S.E."/>
            <person name="Bassett H."/>
            <person name="Chagne D."/>
            <person name="McCallum J."/>
            <person name="Dzierzon H."/>
            <person name="Deng C."/>
            <person name="Wang Y.Y."/>
            <person name="Barron L."/>
            <person name="Manako K."/>
            <person name="Bowen J."/>
            <person name="Foster T.M."/>
            <person name="Erridge Z.A."/>
            <person name="Tiffin H."/>
            <person name="Waite C.N."/>
            <person name="Davies K.M."/>
            <person name="Grierson E.P."/>
            <person name="Laing W.A."/>
            <person name="Kirk R."/>
            <person name="Chen X."/>
            <person name="Wood M."/>
            <person name="Montefiori M."/>
            <person name="Brummell D.A."/>
            <person name="Schwinn K.E."/>
            <person name="Catanach A."/>
            <person name="Fullerton C."/>
            <person name="Li D."/>
            <person name="Meiyalaghan S."/>
            <person name="Nieuwenhuizen N."/>
            <person name="Read N."/>
            <person name="Prakash R."/>
            <person name="Hunter D."/>
            <person name="Zhang H."/>
            <person name="McKenzie M."/>
            <person name="Knabel M."/>
            <person name="Harris A."/>
            <person name="Allan A.C."/>
            <person name="Gleave A."/>
            <person name="Chen A."/>
            <person name="Janssen B.J."/>
            <person name="Plunkett B."/>
            <person name="Ampomah-Dwamena C."/>
            <person name="Voogd C."/>
            <person name="Leif D."/>
            <person name="Lafferty D."/>
            <person name="Souleyre E.J.F."/>
            <person name="Varkonyi-Gasic E."/>
            <person name="Gambi F."/>
            <person name="Hanley J."/>
            <person name="Yao J.L."/>
            <person name="Cheung J."/>
            <person name="David K.M."/>
            <person name="Warren B."/>
            <person name="Marsh K."/>
            <person name="Snowden K.C."/>
            <person name="Lin-Wang K."/>
            <person name="Brian L."/>
            <person name="Martinez-Sanchez M."/>
            <person name="Wang M."/>
            <person name="Ileperuma N."/>
            <person name="Macnee N."/>
            <person name="Campin R."/>
            <person name="McAtee P."/>
            <person name="Drummond R.S.M."/>
            <person name="Espley R.V."/>
            <person name="Ireland H.S."/>
            <person name="Wu R."/>
            <person name="Atkinson R.G."/>
            <person name="Karunairetnam S."/>
            <person name="Bulley S."/>
            <person name="Chunkath S."/>
            <person name="Hanley Z."/>
            <person name="Storey R."/>
            <person name="Thrimawithana A.H."/>
            <person name="Thomson S."/>
            <person name="David C."/>
            <person name="Testolin R."/>
            <person name="Huang H."/>
            <person name="Hellens R.P."/>
            <person name="Schaffer R.J."/>
        </authorList>
    </citation>
    <scope>NUCLEOTIDE SEQUENCE [LARGE SCALE GENOMIC DNA]</scope>
    <source>
        <strain evidence="12">cv. Red5</strain>
    </source>
</reference>
<proteinExistence type="inferred from homology"/>
<feature type="compositionally biased region" description="Polar residues" evidence="7">
    <location>
        <begin position="456"/>
        <end position="465"/>
    </location>
</feature>
<comment type="similarity">
    <text evidence="2">Belongs to the JARID1 histone demethylase family.</text>
</comment>
<dbReference type="PROSITE" id="PS51667">
    <property type="entry name" value="WRC"/>
    <property type="match status" value="1"/>
</dbReference>